<accession>A0AAE4B6Y8</accession>
<evidence type="ECO:0000313" key="1">
    <source>
        <dbReference type="EMBL" id="MDQ2090891.1"/>
    </source>
</evidence>
<dbReference type="EMBL" id="JANHAX010000003">
    <property type="protein sequence ID" value="MDQ2090891.1"/>
    <property type="molecule type" value="Genomic_DNA"/>
</dbReference>
<protein>
    <submittedName>
        <fullName evidence="1">Uncharacterized protein</fullName>
    </submittedName>
</protein>
<gene>
    <name evidence="1" type="ORF">NO357_13360</name>
</gene>
<proteinExistence type="predicted"/>
<organism evidence="1 2">
    <name type="scientific">Marimonas arenosa</name>
    <dbReference type="NCBI Taxonomy" id="1795305"/>
    <lineage>
        <taxon>Bacteria</taxon>
        <taxon>Pseudomonadati</taxon>
        <taxon>Pseudomonadota</taxon>
        <taxon>Alphaproteobacteria</taxon>
        <taxon>Rhodobacterales</taxon>
        <taxon>Paracoccaceae</taxon>
        <taxon>Marimonas</taxon>
    </lineage>
</organism>
<name>A0AAE4B6Y8_9RHOB</name>
<reference evidence="1" key="1">
    <citation type="submission" date="2022-07" db="EMBL/GenBank/DDBJ databases">
        <authorList>
            <person name="Otstavnykh N."/>
            <person name="Isaeva M."/>
            <person name="Bystritskaya E."/>
        </authorList>
    </citation>
    <scope>NUCLEOTIDE SEQUENCE</scope>
    <source>
        <strain evidence="1">KCTC 52189</strain>
    </source>
</reference>
<reference evidence="1" key="2">
    <citation type="submission" date="2023-02" db="EMBL/GenBank/DDBJ databases">
        <title>'Rhodoalgimonas zhirmunskyi' gen. nov., isolated from a red alga.</title>
        <authorList>
            <person name="Nedashkovskaya O.I."/>
            <person name="Otstavnykh N.Y."/>
            <person name="Bystritskaya E.P."/>
            <person name="Balabanova L.A."/>
            <person name="Isaeva M.P."/>
        </authorList>
    </citation>
    <scope>NUCLEOTIDE SEQUENCE</scope>
    <source>
        <strain evidence="1">KCTC 52189</strain>
    </source>
</reference>
<comment type="caution">
    <text evidence="1">The sequence shown here is derived from an EMBL/GenBank/DDBJ whole genome shotgun (WGS) entry which is preliminary data.</text>
</comment>
<dbReference type="RefSeq" id="WP_306736157.1">
    <property type="nucleotide sequence ID" value="NZ_JANHAX010000003.1"/>
</dbReference>
<evidence type="ECO:0000313" key="2">
    <source>
        <dbReference type="Proteomes" id="UP001226762"/>
    </source>
</evidence>
<keyword evidence="2" id="KW-1185">Reference proteome</keyword>
<sequence length="264" mass="27953">MMAKLSHPRKAKQPDAHAPLRQIAERLAADSAGDDVAAEANTFADLIAMIAREIDETVLPRKVALVRDGREIAILTLSNRRLVKLKSGGQKGVGDAAPGKAAAVFARRLQTIWESGDAPVRLRLTGRAEGFSVSEASCSARDLLEAAEQPATHADAVVFLAELQARAATLLVRESDEATPKTDGETAHFEALRVIDRELAGAVAGKGASAALRQTSARPSFTVLPYGDGLRVVMAREGEGLVLGVVDASETTALMDAWHAAFRT</sequence>
<dbReference type="Proteomes" id="UP001226762">
    <property type="component" value="Unassembled WGS sequence"/>
</dbReference>
<dbReference type="AlphaFoldDB" id="A0AAE4B6Y8"/>